<feature type="chain" id="PRO_5022910963" evidence="2">
    <location>
        <begin position="30"/>
        <end position="79"/>
    </location>
</feature>
<keyword evidence="2" id="KW-0732">Signal</keyword>
<keyword evidence="1" id="KW-1133">Transmembrane helix</keyword>
<dbReference type="RefSeq" id="WP_150587866.1">
    <property type="nucleotide sequence ID" value="NZ_CABPSH010000001.1"/>
</dbReference>
<feature type="signal peptide" evidence="2">
    <location>
        <begin position="1"/>
        <end position="29"/>
    </location>
</feature>
<reference evidence="3 4" key="1">
    <citation type="submission" date="2019-08" db="EMBL/GenBank/DDBJ databases">
        <authorList>
            <person name="Peeters C."/>
        </authorList>
    </citation>
    <scope>NUCLEOTIDE SEQUENCE [LARGE SCALE GENOMIC DNA]</scope>
    <source>
        <strain evidence="3 4">LMG 31012</strain>
    </source>
</reference>
<gene>
    <name evidence="3" type="ORF">PEP31012_00639</name>
</gene>
<dbReference type="AlphaFoldDB" id="A0A5E4SA66"/>
<dbReference type="Proteomes" id="UP000400981">
    <property type="component" value="Unassembled WGS sequence"/>
</dbReference>
<dbReference type="EMBL" id="CABPSH010000001">
    <property type="protein sequence ID" value="VVD71702.1"/>
    <property type="molecule type" value="Genomic_DNA"/>
</dbReference>
<feature type="transmembrane region" description="Helical" evidence="1">
    <location>
        <begin position="45"/>
        <end position="66"/>
    </location>
</feature>
<keyword evidence="1" id="KW-0812">Transmembrane</keyword>
<evidence type="ECO:0000256" key="1">
    <source>
        <dbReference type="SAM" id="Phobius"/>
    </source>
</evidence>
<organism evidence="3 4">
    <name type="scientific">Pandoraea eparura</name>
    <dbReference type="NCBI Taxonomy" id="2508291"/>
    <lineage>
        <taxon>Bacteria</taxon>
        <taxon>Pseudomonadati</taxon>
        <taxon>Pseudomonadota</taxon>
        <taxon>Betaproteobacteria</taxon>
        <taxon>Burkholderiales</taxon>
        <taxon>Burkholderiaceae</taxon>
        <taxon>Pandoraea</taxon>
    </lineage>
</organism>
<evidence type="ECO:0000313" key="3">
    <source>
        <dbReference type="EMBL" id="VVD71702.1"/>
    </source>
</evidence>
<keyword evidence="4" id="KW-1185">Reference proteome</keyword>
<name>A0A5E4SA66_9BURK</name>
<protein>
    <submittedName>
        <fullName evidence="3">Phage-related membrane protein</fullName>
    </submittedName>
</protein>
<proteinExistence type="predicted"/>
<evidence type="ECO:0000313" key="4">
    <source>
        <dbReference type="Proteomes" id="UP000400981"/>
    </source>
</evidence>
<sequence length="79" mass="7928">MKAKLQQLKKIAARTGLIVTGASAVEAHAATTAPDFSALTSGIDFSTVTTGVLAVAATLITVYVGIKGAKILIGMVRGA</sequence>
<keyword evidence="1" id="KW-0472">Membrane</keyword>
<accession>A0A5E4SA66</accession>
<evidence type="ECO:0000256" key="2">
    <source>
        <dbReference type="SAM" id="SignalP"/>
    </source>
</evidence>